<accession>A0A6C0DYK6</accession>
<sequence length="259" mass="30564">MNFMYYLPAFGENNIKIKYEILIHNLEYIYKNIGHKINIIINFYSECDEIKQNLRKLDCLENIYFYDKKGVLTELFLTCPHNDIIMLCDYVLFILDDVKIDNIDIKEMIKMKDEYKISIISPKVINSTHSFMNTYDKNIITINNFLEVYCLLLTPDDFKLFCNLHTIENKWMWGADFLFGYLEISAGVVHKYSVSHELPSNSKQYEALTLCNKYLANNTEFKSLIDIKKKYEPVINEINYENILPHNVSKFSCVSLVNT</sequence>
<reference evidence="1" key="1">
    <citation type="journal article" date="2020" name="Nature">
        <title>Giant virus diversity and host interactions through global metagenomics.</title>
        <authorList>
            <person name="Schulz F."/>
            <person name="Roux S."/>
            <person name="Paez-Espino D."/>
            <person name="Jungbluth S."/>
            <person name="Walsh D.A."/>
            <person name="Denef V.J."/>
            <person name="McMahon K.D."/>
            <person name="Konstantinidis K.T."/>
            <person name="Eloe-Fadrosh E.A."/>
            <person name="Kyrpides N.C."/>
            <person name="Woyke T."/>
        </authorList>
    </citation>
    <scope>NUCLEOTIDE SEQUENCE</scope>
    <source>
        <strain evidence="1">GVMAG-M-3300023179-103</strain>
    </source>
</reference>
<proteinExistence type="predicted"/>
<evidence type="ECO:0000313" key="1">
    <source>
        <dbReference type="EMBL" id="QHT21558.1"/>
    </source>
</evidence>
<name>A0A6C0DYK6_9ZZZZ</name>
<evidence type="ECO:0008006" key="2">
    <source>
        <dbReference type="Google" id="ProtNLM"/>
    </source>
</evidence>
<dbReference type="EMBL" id="MN739695">
    <property type="protein sequence ID" value="QHT21558.1"/>
    <property type="molecule type" value="Genomic_DNA"/>
</dbReference>
<organism evidence="1">
    <name type="scientific">viral metagenome</name>
    <dbReference type="NCBI Taxonomy" id="1070528"/>
    <lineage>
        <taxon>unclassified sequences</taxon>
        <taxon>metagenomes</taxon>
        <taxon>organismal metagenomes</taxon>
    </lineage>
</organism>
<protein>
    <recommendedName>
        <fullName evidence="2">Glycosyltransferase 2-like domain-containing protein</fullName>
    </recommendedName>
</protein>
<dbReference type="AlphaFoldDB" id="A0A6C0DYK6"/>